<gene>
    <name evidence="2" type="ORF">PVE_R2G0057</name>
</gene>
<keyword evidence="1" id="KW-1133">Transmembrane helix</keyword>
<evidence type="ECO:0000256" key="1">
    <source>
        <dbReference type="SAM" id="Phobius"/>
    </source>
</evidence>
<dbReference type="EMBL" id="LT599584">
    <property type="protein sequence ID" value="SBW84087.1"/>
    <property type="molecule type" value="Genomic_DNA"/>
</dbReference>
<name>A0A1D3K6Z3_PSEVE</name>
<evidence type="ECO:0000313" key="3">
    <source>
        <dbReference type="Proteomes" id="UP000245431"/>
    </source>
</evidence>
<dbReference type="Proteomes" id="UP000245431">
    <property type="component" value="Chromosome PVE_r2"/>
</dbReference>
<reference evidence="3" key="1">
    <citation type="submission" date="2016-07" db="EMBL/GenBank/DDBJ databases">
        <authorList>
            <person name="Florea S."/>
            <person name="Webb J.S."/>
            <person name="Jaromczyk J."/>
            <person name="Schardl C.L."/>
        </authorList>
    </citation>
    <scope>NUCLEOTIDE SEQUENCE [LARGE SCALE GENOMIC DNA]</scope>
    <source>
        <strain evidence="3">1YdBTEX2</strain>
    </source>
</reference>
<keyword evidence="1" id="KW-0812">Transmembrane</keyword>
<evidence type="ECO:0000313" key="2">
    <source>
        <dbReference type="EMBL" id="SBW84087.1"/>
    </source>
</evidence>
<accession>A0A1D3K6Z3</accession>
<protein>
    <submittedName>
        <fullName evidence="2">Hypothetical membrane protein</fullName>
    </submittedName>
</protein>
<proteinExistence type="predicted"/>
<organism evidence="2 3">
    <name type="scientific">Pseudomonas veronii 1YdBTEX2</name>
    <dbReference type="NCBI Taxonomy" id="1295141"/>
    <lineage>
        <taxon>Bacteria</taxon>
        <taxon>Pseudomonadati</taxon>
        <taxon>Pseudomonadota</taxon>
        <taxon>Gammaproteobacteria</taxon>
        <taxon>Pseudomonadales</taxon>
        <taxon>Pseudomonadaceae</taxon>
        <taxon>Pseudomonas</taxon>
    </lineage>
</organism>
<dbReference type="AlphaFoldDB" id="A0A1D3K6Z3"/>
<keyword evidence="1" id="KW-0472">Membrane</keyword>
<feature type="transmembrane region" description="Helical" evidence="1">
    <location>
        <begin position="30"/>
        <end position="49"/>
    </location>
</feature>
<sequence length="50" mass="5517">MNAEDYSMKRRIIEDDASYDEIDLSRPLEITGLSGLILLLIAASLGIACF</sequence>